<evidence type="ECO:0000256" key="4">
    <source>
        <dbReference type="RuleBase" id="RU003949"/>
    </source>
</evidence>
<dbReference type="EMBL" id="JADAQX010001894">
    <property type="protein sequence ID" value="KAF8817706.1"/>
    <property type="molecule type" value="Genomic_DNA"/>
</dbReference>
<reference evidence="5 6" key="1">
    <citation type="journal article" date="2020" name="bioRxiv">
        <title>Metabolic contributions of an alphaproteobacterial endosymbiont in the apicomplexan Cardiosporidium cionae.</title>
        <authorList>
            <person name="Hunter E.S."/>
            <person name="Paight C.J."/>
            <person name="Lane C.E."/>
        </authorList>
    </citation>
    <scope>NUCLEOTIDE SEQUENCE [LARGE SCALE GENOMIC DNA]</scope>
    <source>
        <strain evidence="5">ESH_2018</strain>
    </source>
</reference>
<evidence type="ECO:0000256" key="3">
    <source>
        <dbReference type="ARBA" id="ARBA00023274"/>
    </source>
</evidence>
<evidence type="ECO:0000313" key="6">
    <source>
        <dbReference type="Proteomes" id="UP000823046"/>
    </source>
</evidence>
<feature type="non-terminal residue" evidence="5">
    <location>
        <position position="116"/>
    </location>
</feature>
<keyword evidence="2 4" id="KW-0689">Ribosomal protein</keyword>
<accession>A0ABQ7J3V9</accession>
<keyword evidence="6" id="KW-1185">Reference proteome</keyword>
<dbReference type="PANTHER" id="PTHR11761">
    <property type="entry name" value="50S/60S RIBOSOMAL PROTEIN L14/L23"/>
    <property type="match status" value="1"/>
</dbReference>
<dbReference type="GO" id="GO:0005840">
    <property type="term" value="C:ribosome"/>
    <property type="evidence" value="ECO:0007669"/>
    <property type="project" value="UniProtKB-KW"/>
</dbReference>
<dbReference type="InterPro" id="IPR000218">
    <property type="entry name" value="Ribosomal_uL14"/>
</dbReference>
<dbReference type="Pfam" id="PF00238">
    <property type="entry name" value="Ribosomal_L14"/>
    <property type="match status" value="1"/>
</dbReference>
<organism evidence="5 6">
    <name type="scientific">Cardiosporidium cionae</name>
    <dbReference type="NCBI Taxonomy" id="476202"/>
    <lineage>
        <taxon>Eukaryota</taxon>
        <taxon>Sar</taxon>
        <taxon>Alveolata</taxon>
        <taxon>Apicomplexa</taxon>
        <taxon>Aconoidasida</taxon>
        <taxon>Nephromycida</taxon>
        <taxon>Cardiosporidium</taxon>
    </lineage>
</organism>
<protein>
    <submittedName>
        <fullName evidence="5">LSU ribosomal protein L14P</fullName>
    </submittedName>
</protein>
<dbReference type="InterPro" id="IPR036853">
    <property type="entry name" value="Ribosomal_uL14_sf"/>
</dbReference>
<gene>
    <name evidence="5" type="ORF">IE077_000672</name>
</gene>
<evidence type="ECO:0000313" key="5">
    <source>
        <dbReference type="EMBL" id="KAF8817706.1"/>
    </source>
</evidence>
<comment type="similarity">
    <text evidence="1 4">Belongs to the universal ribosomal protein uL14 family.</text>
</comment>
<evidence type="ECO:0000256" key="1">
    <source>
        <dbReference type="ARBA" id="ARBA00010745"/>
    </source>
</evidence>
<dbReference type="Gene3D" id="2.40.150.20">
    <property type="entry name" value="Ribosomal protein L14"/>
    <property type="match status" value="1"/>
</dbReference>
<sequence>MAATAFCPLFHLSRPFLGIWKNTILRCADNTGIIKACVIGIGKNHWGTGKVGDRVRLAIRDKTIDCTAPKLPYGIVVRRKKETRRKDGSHLKFDENAFIQIAGNKAKGTQIRGPVP</sequence>
<comment type="caution">
    <text evidence="5">The sequence shown here is derived from an EMBL/GenBank/DDBJ whole genome shotgun (WGS) entry which is preliminary data.</text>
</comment>
<dbReference type="CDD" id="cd00337">
    <property type="entry name" value="Ribosomal_uL14"/>
    <property type="match status" value="1"/>
</dbReference>
<proteinExistence type="inferred from homology"/>
<dbReference type="Proteomes" id="UP000823046">
    <property type="component" value="Unassembled WGS sequence"/>
</dbReference>
<dbReference type="SMART" id="SM01374">
    <property type="entry name" value="Ribosomal_L14"/>
    <property type="match status" value="1"/>
</dbReference>
<dbReference type="SUPFAM" id="SSF50193">
    <property type="entry name" value="Ribosomal protein L14"/>
    <property type="match status" value="1"/>
</dbReference>
<keyword evidence="3 4" id="KW-0687">Ribonucleoprotein</keyword>
<name>A0ABQ7J3V9_9APIC</name>
<evidence type="ECO:0000256" key="2">
    <source>
        <dbReference type="ARBA" id="ARBA00022980"/>
    </source>
</evidence>
<dbReference type="PANTHER" id="PTHR11761:SF3">
    <property type="entry name" value="LARGE RIBOSOMAL SUBUNIT PROTEIN UL14M"/>
    <property type="match status" value="1"/>
</dbReference>